<evidence type="ECO:0000256" key="1">
    <source>
        <dbReference type="ARBA" id="ARBA00002241"/>
    </source>
</evidence>
<dbReference type="Pfam" id="PF20645">
    <property type="entry name" value="Rrn7_cyclin_C"/>
    <property type="match status" value="1"/>
</dbReference>
<dbReference type="InterPro" id="IPR019956">
    <property type="entry name" value="Ubiquitin_dom"/>
</dbReference>
<dbReference type="PDB" id="7Z3O">
    <property type="method" value="EM"/>
    <property type="resolution" value="3.30 A"/>
    <property type="chains" value="Lm=593-720"/>
</dbReference>
<dbReference type="SUPFAM" id="SSF54236">
    <property type="entry name" value="Ubiquitin-like"/>
    <property type="match status" value="1"/>
</dbReference>
<evidence type="ECO:0007829" key="26">
    <source>
        <dbReference type="PDB" id="7Z3N"/>
    </source>
</evidence>
<comment type="subunit">
    <text evidence="18">Part of the 60S ribosomal subunit.</text>
</comment>
<dbReference type="PROSITE" id="PS00299">
    <property type="entry name" value="UBIQUITIN_1"/>
    <property type="match status" value="1"/>
</dbReference>
<evidence type="ECO:0000256" key="3">
    <source>
        <dbReference type="ARBA" id="ARBA00004604"/>
    </source>
</evidence>
<name>G0S8G4_CHATD</name>
<evidence type="ECO:0000313" key="22">
    <source>
        <dbReference type="EMBL" id="EGS21138.1"/>
    </source>
</evidence>
<reference evidence="22 23" key="1">
    <citation type="journal article" date="2011" name="Cell">
        <title>Insight into structure and assembly of the nuclear pore complex by utilizing the genome of a eukaryotic thermophile.</title>
        <authorList>
            <person name="Amlacher S."/>
            <person name="Sarges P."/>
            <person name="Flemming D."/>
            <person name="van Noort V."/>
            <person name="Kunze R."/>
            <person name="Devos D.P."/>
            <person name="Arumugam M."/>
            <person name="Bork P."/>
            <person name="Hurt E."/>
        </authorList>
    </citation>
    <scope>NUCLEOTIDE SEQUENCE [LARGE SCALE GENOMIC DNA]</scope>
    <source>
        <strain evidence="23">DSM 1495 / CBS 144.50 / IMI 039719</strain>
    </source>
</reference>
<comment type="subcellular location">
    <subcellularLocation>
        <location evidence="2">Cytoplasm</location>
    </subcellularLocation>
    <subcellularLocation>
        <location evidence="3">Nucleus</location>
        <location evidence="3">Nucleolus</location>
    </subcellularLocation>
</comment>
<dbReference type="Pfam" id="PF00240">
    <property type="entry name" value="ubiquitin"/>
    <property type="match status" value="1"/>
</dbReference>
<keyword evidence="15" id="KW-0804">Transcription</keyword>
<evidence type="ECO:0000256" key="4">
    <source>
        <dbReference type="ARBA" id="ARBA00006899"/>
    </source>
</evidence>
<dbReference type="Pfam" id="PF11781">
    <property type="entry name" value="Zn_ribbon_RRN7"/>
    <property type="match status" value="1"/>
</dbReference>
<evidence type="ECO:0000256" key="12">
    <source>
        <dbReference type="ARBA" id="ARBA00022980"/>
    </source>
</evidence>
<dbReference type="CDD" id="cd01803">
    <property type="entry name" value="Ubl_ubiquitin"/>
    <property type="match status" value="1"/>
</dbReference>
<reference evidence="24 25" key="2">
    <citation type="journal article" date="2022" name="Nat. Commun.">
        <title>High-resolution structures of a thermophilic eukaryotic 80S ribosome reveal atomistic details of translocation.</title>
        <authorList>
            <person name="Kisonaite M."/>
            <person name="Wild K."/>
            <person name="Lapouge K."/>
            <person name="Ruppert T."/>
            <person name="Sinning I."/>
        </authorList>
    </citation>
    <scope>STRUCTURE BY ELECTRON MICROSCOPY (2.90 ANGSTROMS) OF 593-720 IN COMPLEX WITH ZN(2+)</scope>
</reference>
<dbReference type="GO" id="GO:0000055">
    <property type="term" value="P:ribosomal large subunit export from nucleus"/>
    <property type="evidence" value="ECO:0007669"/>
    <property type="project" value="UniProtKB-ARBA"/>
</dbReference>
<dbReference type="GO" id="GO:0001164">
    <property type="term" value="F:RNA polymerase I core promoter sequence-specific DNA binding"/>
    <property type="evidence" value="ECO:0007669"/>
    <property type="project" value="InterPro"/>
</dbReference>
<keyword evidence="14" id="KW-0238">DNA-binding</keyword>
<evidence type="ECO:0000256" key="6">
    <source>
        <dbReference type="ARBA" id="ARBA00010570"/>
    </source>
</evidence>
<comment type="similarity">
    <text evidence="4">Belongs to the RRN7/TAF1B family.</text>
</comment>
<dbReference type="Pfam" id="PF20644">
    <property type="entry name" value="Rrn7_cyclin_N"/>
    <property type="match status" value="1"/>
</dbReference>
<feature type="binding site" evidence="24 25">
    <location>
        <position position="691"/>
    </location>
    <ligand>
        <name>Zn(2+)</name>
        <dbReference type="ChEBI" id="CHEBI:29105"/>
    </ligand>
</feature>
<dbReference type="AlphaFoldDB" id="G0S8G4"/>
<dbReference type="GO" id="GO:1990904">
    <property type="term" value="C:ribonucleoprotein complex"/>
    <property type="evidence" value="ECO:0007669"/>
    <property type="project" value="UniProtKB-KW"/>
</dbReference>
<dbReference type="SMART" id="SM01377">
    <property type="entry name" value="Ribosomal_L40e"/>
    <property type="match status" value="1"/>
</dbReference>
<keyword evidence="24 25" id="KW-0002">3D-structure</keyword>
<dbReference type="GO" id="GO:0005737">
    <property type="term" value="C:cytoplasm"/>
    <property type="evidence" value="ECO:0007669"/>
    <property type="project" value="UniProtKB-SubCell"/>
</dbReference>
<dbReference type="EMDB" id="EMD-12977"/>
<reference evidence="26 27" key="3">
    <citation type="journal article" date="2023" name="Nat. Struct. Mol. Biol.">
        <title>Structural inventory of cotranslational protein folding by the eukaryotic RAC complex.</title>
        <authorList>
            <person name="Kisonaite M."/>
            <person name="Wild K."/>
            <person name="Lapouge K."/>
            <person name="Gese G.V."/>
            <person name="Kellner N."/>
            <person name="Hurt E."/>
            <person name="Sinning I."/>
        </authorList>
    </citation>
    <scope>STRUCTURE BY ELECTRON MICROSCOPY (3.20 ANGSTROMS) OF 593-720 IN COMPLEX WITH ZN(2+)</scope>
</reference>
<comment type="similarity">
    <text evidence="5">In the N-terminal section; belongs to the ubiquitin family.</text>
</comment>
<reference evidence="28" key="4">
    <citation type="journal article" date="2024" name="Nat. Commun.">
        <title>Methionine aminopeptidase 2 and its autoproteolysis product have different binding sites on the ribosome.</title>
        <authorList>
            <person name="Klein M.A."/>
            <person name="Wild K."/>
            <person name="Kisonaite M."/>
            <person name="Sinning I."/>
        </authorList>
    </citation>
    <scope>STRUCTURE BY ELECTRON MICROSCOPY (3.10 ANGSTROMS) OF 594-720 IN COMPLEX WITH ZN(2+)</scope>
</reference>
<evidence type="ECO:0000256" key="16">
    <source>
        <dbReference type="ARBA" id="ARBA00023242"/>
    </source>
</evidence>
<dbReference type="PANTHER" id="PTHR31576">
    <property type="entry name" value="TATA BOX-BINDING PROTEIN-ASSOCIATED FACTOR RNA POLYMERASE I SUBUNIT B"/>
    <property type="match status" value="1"/>
</dbReference>
<dbReference type="HOGENOM" id="CLU_016553_2_0_1"/>
<gene>
    <name evidence="22" type="ORF">CTHT_0029790</name>
</gene>
<dbReference type="STRING" id="759272.G0S8G4"/>
<evidence type="ECO:0000256" key="18">
    <source>
        <dbReference type="ARBA" id="ARBA00035124"/>
    </source>
</evidence>
<evidence type="ECO:0007829" key="28">
    <source>
        <dbReference type="PDB" id="8OO0"/>
    </source>
</evidence>
<dbReference type="InterPro" id="IPR011332">
    <property type="entry name" value="Ribosomal_zn-bd"/>
</dbReference>
<keyword evidence="7" id="KW-0963">Cytoplasm</keyword>
<dbReference type="GO" id="GO:0070860">
    <property type="term" value="C:RNA polymerase I core factor complex"/>
    <property type="evidence" value="ECO:0007669"/>
    <property type="project" value="InterPro"/>
</dbReference>
<feature type="binding site" evidence="24 25">
    <location>
        <position position="702"/>
    </location>
    <ligand>
        <name>Zn(2+)</name>
        <dbReference type="ChEBI" id="CHEBI:29105"/>
    </ligand>
</feature>
<dbReference type="EMDB" id="EMD-14479"/>
<evidence type="ECO:0000256" key="17">
    <source>
        <dbReference type="ARBA" id="ARBA00023274"/>
    </source>
</evidence>
<evidence type="ECO:0007829" key="27">
    <source>
        <dbReference type="PDB" id="7Z3O"/>
    </source>
</evidence>
<evidence type="ECO:0000256" key="19">
    <source>
        <dbReference type="ARBA" id="ARBA00045962"/>
    </source>
</evidence>
<dbReference type="PDB" id="8OO0">
    <property type="method" value="EM"/>
    <property type="resolution" value="3.10 A"/>
    <property type="chains" value="Lm=594-720"/>
</dbReference>
<feature type="region of interest" description="Disordered" evidence="20">
    <location>
        <begin position="551"/>
        <end position="575"/>
    </location>
</feature>
<dbReference type="InterPro" id="IPR033599">
    <property type="entry name" value="TAF1B/Rrn7"/>
</dbReference>
<evidence type="ECO:0000256" key="8">
    <source>
        <dbReference type="ARBA" id="ARBA00022499"/>
    </source>
</evidence>
<sequence>MAPREYRRFPHSETCAECPARRWYLENGRRYCENGHEVEGYIQYDVDEEDNFGKQGSIARKAKERRTTERKHLTGQPARELYLECLQFLLRKQLLWLVRKKGFHPELEAVCRDLWVLRVREFPGLVGKRDEGKKGRRRSRGTGSESEGTAQGTSGSELEMFSTQSSGGSETEGEGVATGREEGDGVKGRKRRSWKKEVWPLPGVMDTLAIVYLGCVLRGEPVRVGDVWRWARNNQIPFLMAANYLPKSWRDRLPGWAHHALLTRYVRFEGGELHRAVMNLMLGYKENHGLVFPEISTSPMLFLHIRDLALPPEVHPFAQKICRLLNLRFSFPTRQPPPTKYRFLDIPDVLLIAALVVATKHLYPMDGIKRYPRDANDPICRQMDWKVWEEEFSKQSSKKTPILEYERLDPQEIWTMDKEQINELLNWFQETQIDSHKPDDTEIERFFPLAEVPGIPEVPEASQEEIEARLVRIQSAMKTVQPVPDPGDGTGRHIKRIGSDYRRYRSEEELEGHVKKFYEVAAEVSGLSVRDLVRAVYTLEEMLKVWQTEEKRRLKREEEGSDEDRSDSNPHQILRLPANSPVILTSKSGDNRSRIFVKTLTGKTITLEVESSDTIENVKAKIQDKEGIPPDQQRLIFAGKQLEDGRTLSDYNIQKESTLHLVLRLRGGIIEPSLKALASKFNCDKMICRKCYARLPPRATNCRKRKCGHSNQLRPKKKLK</sequence>
<keyword evidence="9 24" id="KW-0479">Metal-binding</keyword>
<dbReference type="InterPro" id="IPR019954">
    <property type="entry name" value="Ubiquitin_CS"/>
</dbReference>
<dbReference type="EMBL" id="GL988041">
    <property type="protein sequence ID" value="EGS21138.1"/>
    <property type="molecule type" value="Genomic_DNA"/>
</dbReference>
<dbReference type="FunFam" id="3.10.20.90:FF:000014">
    <property type="entry name" value="Ubiquitin-60S ribosomal L40 fusion"/>
    <property type="match status" value="1"/>
</dbReference>
<keyword evidence="10" id="KW-0863">Zinc-finger</keyword>
<keyword evidence="16" id="KW-0539">Nucleus</keyword>
<dbReference type="GeneID" id="18257017"/>
<dbReference type="GO" id="GO:0042790">
    <property type="term" value="P:nucleolar large rRNA transcription by RNA polymerase I"/>
    <property type="evidence" value="ECO:0007669"/>
    <property type="project" value="TreeGrafter"/>
</dbReference>
<dbReference type="GO" id="GO:0005840">
    <property type="term" value="C:ribosome"/>
    <property type="evidence" value="ECO:0007669"/>
    <property type="project" value="UniProtKB-KW"/>
</dbReference>
<evidence type="ECO:0000256" key="5">
    <source>
        <dbReference type="ARBA" id="ARBA00008373"/>
    </source>
</evidence>
<evidence type="ECO:0000256" key="2">
    <source>
        <dbReference type="ARBA" id="ARBA00004496"/>
    </source>
</evidence>
<keyword evidence="13" id="KW-0805">Transcription regulation</keyword>
<dbReference type="GO" id="GO:0003735">
    <property type="term" value="F:structural constituent of ribosome"/>
    <property type="evidence" value="ECO:0007669"/>
    <property type="project" value="InterPro"/>
</dbReference>
<dbReference type="Gene3D" id="3.10.20.90">
    <property type="entry name" value="Phosphatidylinositol 3-kinase Catalytic Subunit, Chain A, domain 1"/>
    <property type="match status" value="1"/>
</dbReference>
<feature type="domain" description="Ubiquitin-like" evidence="21">
    <location>
        <begin position="593"/>
        <end position="668"/>
    </location>
</feature>
<dbReference type="SUPFAM" id="SSF57829">
    <property type="entry name" value="Zn-binding ribosomal proteins"/>
    <property type="match status" value="1"/>
</dbReference>
<protein>
    <submittedName>
        <fullName evidence="22">Putative ribosomal protein</fullName>
    </submittedName>
</protein>
<comment type="similarity">
    <text evidence="6">In the C-terminal section; belongs to the eukaryotic ribosomal protein eL40 family.</text>
</comment>
<dbReference type="OrthoDB" id="428577at2759"/>
<dbReference type="InterPro" id="IPR001975">
    <property type="entry name" value="Ribosomal_eL40_dom"/>
</dbReference>
<evidence type="ECO:0000256" key="13">
    <source>
        <dbReference type="ARBA" id="ARBA00023015"/>
    </source>
</evidence>
<dbReference type="KEGG" id="cthr:CTHT_0029790"/>
<feature type="region of interest" description="Disordered" evidence="20">
    <location>
        <begin position="128"/>
        <end position="189"/>
    </location>
</feature>
<keyword evidence="23" id="KW-1185">Reference proteome</keyword>
<feature type="binding site" evidence="24 25">
    <location>
        <position position="707"/>
    </location>
    <ligand>
        <name>Zn(2+)</name>
        <dbReference type="ChEBI" id="CHEBI:29105"/>
    </ligand>
</feature>
<dbReference type="RefSeq" id="XP_006693434.1">
    <property type="nucleotide sequence ID" value="XM_006693371.1"/>
</dbReference>
<dbReference type="InterPro" id="IPR048538">
    <property type="entry name" value="Rrn7_cyclin_C"/>
</dbReference>
<dbReference type="OMA" id="ICRDIWA"/>
<dbReference type="InterPro" id="IPR029071">
    <property type="entry name" value="Ubiquitin-like_domsf"/>
</dbReference>
<keyword evidence="12 22" id="KW-0689">Ribosomal protein</keyword>
<dbReference type="Gene3D" id="4.10.1060.50">
    <property type="match status" value="1"/>
</dbReference>
<evidence type="ECO:0000256" key="20">
    <source>
        <dbReference type="SAM" id="MobiDB-lite"/>
    </source>
</evidence>
<dbReference type="PDB" id="7OLD">
    <property type="method" value="EM"/>
    <property type="resolution" value="3.00 A"/>
    <property type="chains" value="Lm=595-720"/>
</dbReference>
<dbReference type="PROSITE" id="PS50053">
    <property type="entry name" value="UBIQUITIN_2"/>
    <property type="match status" value="1"/>
</dbReference>
<dbReference type="SMART" id="SM00213">
    <property type="entry name" value="UBQ"/>
    <property type="match status" value="1"/>
</dbReference>
<dbReference type="EMDB" id="EMD-12976"/>
<dbReference type="Proteomes" id="UP000008066">
    <property type="component" value="Unassembled WGS sequence"/>
</dbReference>
<dbReference type="InterPro" id="IPR021752">
    <property type="entry name" value="TF_Rrn7_Zf"/>
</dbReference>
<keyword evidence="11 24" id="KW-0862">Zinc</keyword>
<dbReference type="PDB" id="7OLC">
    <property type="method" value="EM"/>
    <property type="resolution" value="2.90 A"/>
    <property type="chains" value="Lm=593-720"/>
</dbReference>
<dbReference type="GO" id="GO:0006412">
    <property type="term" value="P:translation"/>
    <property type="evidence" value="ECO:0007669"/>
    <property type="project" value="InterPro"/>
</dbReference>
<evidence type="ECO:0000259" key="21">
    <source>
        <dbReference type="PROSITE" id="PS50053"/>
    </source>
</evidence>
<dbReference type="EMDB" id="EMD-14480"/>
<dbReference type="FunFam" id="4.10.1060.50:FF:000001">
    <property type="entry name" value="ubiquitin-60S ribosomal protein L40"/>
    <property type="match status" value="1"/>
</dbReference>
<accession>G0S8G4</accession>
<dbReference type="InterPro" id="IPR000626">
    <property type="entry name" value="Ubiquitin-like_dom"/>
</dbReference>
<dbReference type="PRINTS" id="PR00348">
    <property type="entry name" value="UBIQUITIN"/>
</dbReference>
<keyword evidence="17" id="KW-0687">Ribonucleoprotein</keyword>
<dbReference type="PANTHER" id="PTHR31576:SF2">
    <property type="entry name" value="TATA BOX-BINDING PROTEIN-ASSOCIATED FACTOR RNA POLYMERASE I SUBUNIT B"/>
    <property type="match status" value="1"/>
</dbReference>
<evidence type="ECO:0000256" key="7">
    <source>
        <dbReference type="ARBA" id="ARBA00022490"/>
    </source>
</evidence>
<evidence type="ECO:0000256" key="10">
    <source>
        <dbReference type="ARBA" id="ARBA00022771"/>
    </source>
</evidence>
<dbReference type="PDB" id="7Z3N">
    <property type="method" value="EM"/>
    <property type="resolution" value="3.20 A"/>
    <property type="chains" value="Lm=593-720"/>
</dbReference>
<comment type="function">
    <text evidence="1">Component of the 60S subunit of the ribosome.</text>
</comment>
<dbReference type="eggNOG" id="KOG0003">
    <property type="taxonomic scope" value="Eukaryota"/>
</dbReference>
<evidence type="ECO:0007829" key="25">
    <source>
        <dbReference type="PDB" id="7OLD"/>
    </source>
</evidence>
<evidence type="ECO:0000256" key="11">
    <source>
        <dbReference type="ARBA" id="ARBA00022833"/>
    </source>
</evidence>
<dbReference type="Pfam" id="PF01020">
    <property type="entry name" value="Ribosomal_L40e"/>
    <property type="match status" value="1"/>
</dbReference>
<evidence type="ECO:0000256" key="9">
    <source>
        <dbReference type="ARBA" id="ARBA00022723"/>
    </source>
</evidence>
<proteinExistence type="evidence at protein level"/>
<dbReference type="InterPro" id="IPR048540">
    <property type="entry name" value="Rrn7_cyclin_N"/>
</dbReference>
<evidence type="ECO:0007829" key="24">
    <source>
        <dbReference type="PDB" id="7OLC"/>
    </source>
</evidence>
<evidence type="ECO:0000256" key="15">
    <source>
        <dbReference type="ARBA" id="ARBA00023163"/>
    </source>
</evidence>
<evidence type="ECO:0000313" key="23">
    <source>
        <dbReference type="Proteomes" id="UP000008066"/>
    </source>
</evidence>
<dbReference type="GO" id="GO:0016567">
    <property type="term" value="P:protein ubiquitination"/>
    <property type="evidence" value="ECO:0007669"/>
    <property type="project" value="UniProtKB-ARBA"/>
</dbReference>
<dbReference type="InterPro" id="IPR038587">
    <property type="entry name" value="Ribosomal_eL40_sf"/>
</dbReference>
<dbReference type="GO" id="GO:0008270">
    <property type="term" value="F:zinc ion binding"/>
    <property type="evidence" value="ECO:0007669"/>
    <property type="project" value="UniProtKB-KW"/>
</dbReference>
<evidence type="ECO:0000256" key="14">
    <source>
        <dbReference type="ARBA" id="ARBA00023125"/>
    </source>
</evidence>
<feature type="binding site" evidence="24 25">
    <location>
        <position position="688"/>
    </location>
    <ligand>
        <name>Zn(2+)</name>
        <dbReference type="ChEBI" id="CHEBI:29105"/>
    </ligand>
</feature>
<keyword evidence="8" id="KW-1017">Isopeptide bond</keyword>
<organism evidence="23">
    <name type="scientific">Chaetomium thermophilum (strain DSM 1495 / CBS 144.50 / IMI 039719)</name>
    <name type="common">Thermochaetoides thermophila</name>
    <dbReference type="NCBI Taxonomy" id="759272"/>
    <lineage>
        <taxon>Eukaryota</taxon>
        <taxon>Fungi</taxon>
        <taxon>Dikarya</taxon>
        <taxon>Ascomycota</taxon>
        <taxon>Pezizomycotina</taxon>
        <taxon>Sordariomycetes</taxon>
        <taxon>Sordariomycetidae</taxon>
        <taxon>Sordariales</taxon>
        <taxon>Chaetomiaceae</taxon>
        <taxon>Thermochaetoides</taxon>
    </lineage>
</organism>
<comment type="function">
    <text evidence="19">Component of the ribosome, a large ribonucleoprotein complex responsible for the synthesis of proteins in the cell. The small ribosomal subunit (SSU) binds messenger RNAs (mRNAs) and translates the encoded message by selecting cognate aminoacyl-transfer RNA (tRNA) molecules. The large subunit (LSU) contains the ribosomal catalytic site termed the peptidyl transferase center (PTC), which catalyzes the formation of peptide bonds, thereby polymerizing the amino acids delivered by tRNAs into a polypeptide chain. The nascent polypeptides leave the ribosome through a tunnel in the LSU and interact with protein factors that function in enzymatic processing, targeting, and the membrane insertion of nascent chains at the exit of the ribosomal tunnel. eL40 is essential for translation of a subset of cellular transcripts, including stress response transcripts, such as DDR2.</text>
</comment>